<organism evidence="1">
    <name type="scientific">marine sediment metagenome</name>
    <dbReference type="NCBI Taxonomy" id="412755"/>
    <lineage>
        <taxon>unclassified sequences</taxon>
        <taxon>metagenomes</taxon>
        <taxon>ecological metagenomes</taxon>
    </lineage>
</organism>
<evidence type="ECO:0000313" key="1">
    <source>
        <dbReference type="EMBL" id="KKL90428.1"/>
    </source>
</evidence>
<accession>A0A0F9FVV6</accession>
<dbReference type="AlphaFoldDB" id="A0A0F9FVV6"/>
<protein>
    <submittedName>
        <fullName evidence="1">Uncharacterized protein</fullName>
    </submittedName>
</protein>
<dbReference type="EMBL" id="LAZR01020009">
    <property type="protein sequence ID" value="KKL90428.1"/>
    <property type="molecule type" value="Genomic_DNA"/>
</dbReference>
<name>A0A0F9FVV6_9ZZZZ</name>
<sequence length="73" mass="8426">MSGFTEETDCPKCGGEFFHKSTDNRDIEGNYAYCLDCGHSYAMTEAAWSLEEVNEERIEWELKPLTELKKQVN</sequence>
<reference evidence="1" key="1">
    <citation type="journal article" date="2015" name="Nature">
        <title>Complex archaea that bridge the gap between prokaryotes and eukaryotes.</title>
        <authorList>
            <person name="Spang A."/>
            <person name="Saw J.H."/>
            <person name="Jorgensen S.L."/>
            <person name="Zaremba-Niedzwiedzka K."/>
            <person name="Martijn J."/>
            <person name="Lind A.E."/>
            <person name="van Eijk R."/>
            <person name="Schleper C."/>
            <person name="Guy L."/>
            <person name="Ettema T.J."/>
        </authorList>
    </citation>
    <scope>NUCLEOTIDE SEQUENCE</scope>
</reference>
<gene>
    <name evidence="1" type="ORF">LCGC14_1904790</name>
</gene>
<proteinExistence type="predicted"/>
<comment type="caution">
    <text evidence="1">The sequence shown here is derived from an EMBL/GenBank/DDBJ whole genome shotgun (WGS) entry which is preliminary data.</text>
</comment>